<feature type="region of interest" description="Disordered" evidence="1">
    <location>
        <begin position="36"/>
        <end position="94"/>
    </location>
</feature>
<dbReference type="InterPro" id="IPR057670">
    <property type="entry name" value="SH3_retrovirus"/>
</dbReference>
<feature type="compositionally biased region" description="Polar residues" evidence="1">
    <location>
        <begin position="83"/>
        <end position="94"/>
    </location>
</feature>
<protein>
    <recommendedName>
        <fullName evidence="2">Retroviral polymerase SH3-like domain-containing protein</fullName>
    </recommendedName>
</protein>
<evidence type="ECO:0000256" key="1">
    <source>
        <dbReference type="SAM" id="MobiDB-lite"/>
    </source>
</evidence>
<evidence type="ECO:0000313" key="4">
    <source>
        <dbReference type="Proteomes" id="UP000494256"/>
    </source>
</evidence>
<dbReference type="AlphaFoldDB" id="A0A8S1ARF2"/>
<dbReference type="OrthoDB" id="10035013at2759"/>
<reference evidence="3 4" key="1">
    <citation type="submission" date="2020-04" db="EMBL/GenBank/DDBJ databases">
        <authorList>
            <person name="Wallbank WR R."/>
            <person name="Pardo Diaz C."/>
            <person name="Kozak K."/>
            <person name="Martin S."/>
            <person name="Jiggins C."/>
            <person name="Moest M."/>
            <person name="Warren A I."/>
            <person name="Byers J.R.P. K."/>
            <person name="Montejo-Kovacevich G."/>
            <person name="Yen C E."/>
        </authorList>
    </citation>
    <scope>NUCLEOTIDE SEQUENCE [LARGE SCALE GENOMIC DNA]</scope>
</reference>
<comment type="caution">
    <text evidence="3">The sequence shown here is derived from an EMBL/GenBank/DDBJ whole genome shotgun (WGS) entry which is preliminary data.</text>
</comment>
<evidence type="ECO:0000313" key="3">
    <source>
        <dbReference type="EMBL" id="CAB3248368.1"/>
    </source>
</evidence>
<proteinExistence type="predicted"/>
<dbReference type="EMBL" id="CADEBD010000339">
    <property type="protein sequence ID" value="CAB3248368.1"/>
    <property type="molecule type" value="Genomic_DNA"/>
</dbReference>
<gene>
    <name evidence="3" type="ORF">APLA_LOCUS12348</name>
</gene>
<accession>A0A8S1ARF2</accession>
<dbReference type="Proteomes" id="UP000494256">
    <property type="component" value="Unassembled WGS sequence"/>
</dbReference>
<feature type="compositionally biased region" description="Acidic residues" evidence="1">
    <location>
        <begin position="52"/>
        <end position="82"/>
    </location>
</feature>
<feature type="domain" description="Retroviral polymerase SH3-like" evidence="2">
    <location>
        <begin position="1"/>
        <end position="37"/>
    </location>
</feature>
<dbReference type="Pfam" id="PF25597">
    <property type="entry name" value="SH3_retrovirus"/>
    <property type="match status" value="1"/>
</dbReference>
<organism evidence="3 4">
    <name type="scientific">Arctia plantaginis</name>
    <name type="common">Wood tiger moth</name>
    <name type="synonym">Phalaena plantaginis</name>
    <dbReference type="NCBI Taxonomy" id="874455"/>
    <lineage>
        <taxon>Eukaryota</taxon>
        <taxon>Metazoa</taxon>
        <taxon>Ecdysozoa</taxon>
        <taxon>Arthropoda</taxon>
        <taxon>Hexapoda</taxon>
        <taxon>Insecta</taxon>
        <taxon>Pterygota</taxon>
        <taxon>Neoptera</taxon>
        <taxon>Endopterygota</taxon>
        <taxon>Lepidoptera</taxon>
        <taxon>Glossata</taxon>
        <taxon>Ditrysia</taxon>
        <taxon>Noctuoidea</taxon>
        <taxon>Erebidae</taxon>
        <taxon>Arctiinae</taxon>
        <taxon>Arctia</taxon>
    </lineage>
</organism>
<name>A0A8S1ARF2_ARCPL</name>
<feature type="compositionally biased region" description="Basic and acidic residues" evidence="1">
    <location>
        <begin position="36"/>
        <end position="48"/>
    </location>
</feature>
<sequence>MGYGENTKGYRIYFPERNIVDTKRDVVFIKQSIENKERNRRQEKEYHIGSESQEETEQVSEEEESQYEDTENLETIESENEQDSPSIHFMSSQY</sequence>
<evidence type="ECO:0000259" key="2">
    <source>
        <dbReference type="Pfam" id="PF25597"/>
    </source>
</evidence>